<keyword evidence="3" id="KW-1185">Reference proteome</keyword>
<proteinExistence type="predicted"/>
<dbReference type="Proteomes" id="UP000647172">
    <property type="component" value="Unassembled WGS sequence"/>
</dbReference>
<evidence type="ECO:0008006" key="4">
    <source>
        <dbReference type="Google" id="ProtNLM"/>
    </source>
</evidence>
<evidence type="ECO:0000256" key="1">
    <source>
        <dbReference type="SAM" id="MobiDB-lite"/>
    </source>
</evidence>
<protein>
    <recommendedName>
        <fullName evidence="4">YcaO domain-containing protein</fullName>
    </recommendedName>
</protein>
<dbReference type="RefSeq" id="WP_203763621.1">
    <property type="nucleotide sequence ID" value="NZ_BAAAYJ010000088.1"/>
</dbReference>
<sequence>MTLRFRAGVRWTAVDDGLFILGPGVSVRLRGASIAAWFERLAPYLAGGHTMAQLTAALPADRRAQVEAIIGLLIDRDVVRQQQPDRADTLTAEDATRYRRGIGLLADQGPSARWRFQRYRDAPVLVIADDPLCSALMHAARQAGSRDVTAIAAGALPGAAHRTTRVVLHGPRADTDPETGPVDRWCRERRALLARIVLDGGRAWVQVSDTAETPGAWAGARSRRADLGSTAGGAGPCDPGTAALLANQVVRAVLLRLGGVTDDRAPVTTSVDLASLHTEQHRVLAHPYHAGTAPPTASALIAEVRALEAAPAGSPEVFSRRAAGCADPFFGILTAPDEGDFAQTPLHVAHCRVADPGGLAPAPEHRWVAGSGPTFDQARLRTGLRAVARYAALAVDPRRLVDAAGRTAPGEDPREMLHRVRRRPGDFRLWGYDLTTHEPRLVPAAATFPALAGRPEPGPVTAYDWNQALLTGLLGRASAGLIARDPTRPARYVPLTDRPLTADGHRCLRILRSTGEPATCAALLEEAGISGYAVRLGDRPPAEGWARSGDAALAQAVERTLLAHQSAITGQPRYAPSRLDPPLPHDGDPATGLDDILTAFGRRGLRPVAVPAIHDPAVARVHPFVVSVVLDDGR</sequence>
<name>A0A919JA01_9ACTN</name>
<comment type="caution">
    <text evidence="2">The sequence shown here is derived from an EMBL/GenBank/DDBJ whole genome shotgun (WGS) entry which is preliminary data.</text>
</comment>
<accession>A0A919JA01</accession>
<feature type="region of interest" description="Disordered" evidence="1">
    <location>
        <begin position="570"/>
        <end position="590"/>
    </location>
</feature>
<dbReference type="EMBL" id="BOMQ01000008">
    <property type="protein sequence ID" value="GIE46843.1"/>
    <property type="molecule type" value="Genomic_DNA"/>
</dbReference>
<gene>
    <name evidence="2" type="ORF">Ani05nite_03770</name>
</gene>
<reference evidence="2" key="1">
    <citation type="submission" date="2021-01" db="EMBL/GenBank/DDBJ databases">
        <title>Whole genome shotgun sequence of Actinoplanes nipponensis NBRC 14063.</title>
        <authorList>
            <person name="Komaki H."/>
            <person name="Tamura T."/>
        </authorList>
    </citation>
    <scope>NUCLEOTIDE SEQUENCE</scope>
    <source>
        <strain evidence="2">NBRC 14063</strain>
    </source>
</reference>
<evidence type="ECO:0000313" key="2">
    <source>
        <dbReference type="EMBL" id="GIE46843.1"/>
    </source>
</evidence>
<dbReference type="AlphaFoldDB" id="A0A919JA01"/>
<dbReference type="Gene3D" id="3.90.930.60">
    <property type="match status" value="1"/>
</dbReference>
<evidence type="ECO:0000313" key="3">
    <source>
        <dbReference type="Proteomes" id="UP000647172"/>
    </source>
</evidence>
<organism evidence="2 3">
    <name type="scientific">Actinoplanes nipponensis</name>
    <dbReference type="NCBI Taxonomy" id="135950"/>
    <lineage>
        <taxon>Bacteria</taxon>
        <taxon>Bacillati</taxon>
        <taxon>Actinomycetota</taxon>
        <taxon>Actinomycetes</taxon>
        <taxon>Micromonosporales</taxon>
        <taxon>Micromonosporaceae</taxon>
        <taxon>Actinoplanes</taxon>
    </lineage>
</organism>